<evidence type="ECO:0000256" key="14">
    <source>
        <dbReference type="SAM" id="Phobius"/>
    </source>
</evidence>
<evidence type="ECO:0000313" key="15">
    <source>
        <dbReference type="EMBL" id="KAK7863900.1"/>
    </source>
</evidence>
<comment type="caution">
    <text evidence="15">The sequence shown here is derived from an EMBL/GenBank/DDBJ whole genome shotgun (WGS) entry which is preliminary data.</text>
</comment>
<evidence type="ECO:0000256" key="12">
    <source>
        <dbReference type="RuleBase" id="RU000679"/>
    </source>
</evidence>
<evidence type="ECO:0000256" key="11">
    <source>
        <dbReference type="ARBA" id="ARBA00023303"/>
    </source>
</evidence>
<name>A0AAN9VL41_9ORTH</name>
<sequence length="538" mass="61705">MIKQGSQKAELLAPSLYQHELRVEPLALGLRGLLKRKRLAGPGAGMRMGTGAGAGAGSGSAASAPEPEDDSARAPRHRSCNNKVYAVWNYFWLFMEISSIHGFNHLTTRHRSLWEYIFWIVIMVLCFAGCVAIAKSTWTRYSENPTVLSMDRDRYSFKIQGPSITLCAFKAYNEKLFNATLQKQGNTPMFNTFLRTIFNATYKNFANLNDISESFGDFIKPVNYQDIIYQYRVINKLKFVSSYDDVIKKEGLPKPAQTQVLTEMGFCDTYNNEIAFYLDPAVWAGNSTPPTQNTLIYAFESSGMLLSKVMNIKQFSKGYIHSAEEMPDAGSRYSVMMETEKYLEYNVEALAITTSKEARSLSVKQRRCRFLHESHLEISPIYSYTFCRMQCRMRLALSICHCVPHFYRNNGRYKVCSVRGMKCLAKHSEELIKLRDMHNHRIECDCLPLCDRTNFKIWLAGSMRWHLGMQVQYDMKQFPTMKISRDVLFGFTDVLVNIGGTAGLFLGFSILSLVETVYFVTLRLFWHIVKLRRQSKLM</sequence>
<feature type="transmembrane region" description="Helical" evidence="14">
    <location>
        <begin position="116"/>
        <end position="134"/>
    </location>
</feature>
<keyword evidence="7" id="KW-0915">Sodium</keyword>
<keyword evidence="5 12" id="KW-0812">Transmembrane</keyword>
<evidence type="ECO:0000256" key="2">
    <source>
        <dbReference type="ARBA" id="ARBA00007193"/>
    </source>
</evidence>
<feature type="region of interest" description="Disordered" evidence="13">
    <location>
        <begin position="52"/>
        <end position="76"/>
    </location>
</feature>
<keyword evidence="6 14" id="KW-1133">Transmembrane helix</keyword>
<keyword evidence="8 12" id="KW-0406">Ion transport</keyword>
<keyword evidence="3 12" id="KW-0813">Transport</keyword>
<dbReference type="AlphaFoldDB" id="A0AAN9VL41"/>
<gene>
    <name evidence="15" type="ORF">R5R35_007230</name>
</gene>
<organism evidence="15 16">
    <name type="scientific">Gryllus longicercus</name>
    <dbReference type="NCBI Taxonomy" id="2509291"/>
    <lineage>
        <taxon>Eukaryota</taxon>
        <taxon>Metazoa</taxon>
        <taxon>Ecdysozoa</taxon>
        <taxon>Arthropoda</taxon>
        <taxon>Hexapoda</taxon>
        <taxon>Insecta</taxon>
        <taxon>Pterygota</taxon>
        <taxon>Neoptera</taxon>
        <taxon>Polyneoptera</taxon>
        <taxon>Orthoptera</taxon>
        <taxon>Ensifera</taxon>
        <taxon>Gryllidea</taxon>
        <taxon>Grylloidea</taxon>
        <taxon>Gryllidae</taxon>
        <taxon>Gryllinae</taxon>
        <taxon>Gryllus</taxon>
    </lineage>
</organism>
<dbReference type="PANTHER" id="PTHR11690">
    <property type="entry name" value="AMILORIDE-SENSITIVE SODIUM CHANNEL-RELATED"/>
    <property type="match status" value="1"/>
</dbReference>
<evidence type="ECO:0000256" key="7">
    <source>
        <dbReference type="ARBA" id="ARBA00023053"/>
    </source>
</evidence>
<evidence type="ECO:0000256" key="1">
    <source>
        <dbReference type="ARBA" id="ARBA00004141"/>
    </source>
</evidence>
<evidence type="ECO:0000256" key="9">
    <source>
        <dbReference type="ARBA" id="ARBA00023136"/>
    </source>
</evidence>
<comment type="subcellular location">
    <subcellularLocation>
        <location evidence="1">Membrane</location>
        <topology evidence="1">Multi-pass membrane protein</topology>
    </subcellularLocation>
</comment>
<dbReference type="GO" id="GO:0005886">
    <property type="term" value="C:plasma membrane"/>
    <property type="evidence" value="ECO:0007669"/>
    <property type="project" value="TreeGrafter"/>
</dbReference>
<comment type="similarity">
    <text evidence="2 12">Belongs to the amiloride-sensitive sodium channel (TC 1.A.6) family.</text>
</comment>
<proteinExistence type="inferred from homology"/>
<evidence type="ECO:0008006" key="17">
    <source>
        <dbReference type="Google" id="ProtNLM"/>
    </source>
</evidence>
<keyword evidence="9 14" id="KW-0472">Membrane</keyword>
<keyword evidence="11 12" id="KW-0407">Ion channel</keyword>
<dbReference type="InterPro" id="IPR001873">
    <property type="entry name" value="ENaC"/>
</dbReference>
<evidence type="ECO:0000256" key="10">
    <source>
        <dbReference type="ARBA" id="ARBA00023201"/>
    </source>
</evidence>
<evidence type="ECO:0000313" key="16">
    <source>
        <dbReference type="Proteomes" id="UP001378592"/>
    </source>
</evidence>
<evidence type="ECO:0000256" key="5">
    <source>
        <dbReference type="ARBA" id="ARBA00022692"/>
    </source>
</evidence>
<dbReference type="GO" id="GO:0015280">
    <property type="term" value="F:ligand-gated sodium channel activity"/>
    <property type="evidence" value="ECO:0007669"/>
    <property type="project" value="TreeGrafter"/>
</dbReference>
<evidence type="ECO:0000256" key="6">
    <source>
        <dbReference type="ARBA" id="ARBA00022989"/>
    </source>
</evidence>
<evidence type="ECO:0000256" key="8">
    <source>
        <dbReference type="ARBA" id="ARBA00023065"/>
    </source>
</evidence>
<dbReference type="PANTHER" id="PTHR11690:SF240">
    <property type="entry name" value="PICKPOCKET 25-RELATED"/>
    <property type="match status" value="1"/>
</dbReference>
<reference evidence="15 16" key="1">
    <citation type="submission" date="2024-03" db="EMBL/GenBank/DDBJ databases">
        <title>The genome assembly and annotation of the cricket Gryllus longicercus Weissman &amp; Gray.</title>
        <authorList>
            <person name="Szrajer S."/>
            <person name="Gray D."/>
            <person name="Ylla G."/>
        </authorList>
    </citation>
    <scope>NUCLEOTIDE SEQUENCE [LARGE SCALE GENOMIC DNA]</scope>
    <source>
        <strain evidence="15">DAG 2021-001</strain>
        <tissue evidence="15">Whole body minus gut</tissue>
    </source>
</reference>
<dbReference type="Gene3D" id="1.10.287.820">
    <property type="entry name" value="Acid-sensing ion channel domain"/>
    <property type="match status" value="1"/>
</dbReference>
<accession>A0AAN9VL41</accession>
<dbReference type="Gene3D" id="1.10.287.770">
    <property type="entry name" value="YojJ-like"/>
    <property type="match status" value="1"/>
</dbReference>
<dbReference type="EMBL" id="JAZDUA010000217">
    <property type="protein sequence ID" value="KAK7863900.1"/>
    <property type="molecule type" value="Genomic_DNA"/>
</dbReference>
<dbReference type="Pfam" id="PF00858">
    <property type="entry name" value="ASC"/>
    <property type="match status" value="1"/>
</dbReference>
<keyword evidence="16" id="KW-1185">Reference proteome</keyword>
<protein>
    <recommendedName>
        <fullName evidence="17">Sodium channel protein Nach</fullName>
    </recommendedName>
</protein>
<evidence type="ECO:0000256" key="13">
    <source>
        <dbReference type="SAM" id="MobiDB-lite"/>
    </source>
</evidence>
<dbReference type="Proteomes" id="UP001378592">
    <property type="component" value="Unassembled WGS sequence"/>
</dbReference>
<evidence type="ECO:0000256" key="3">
    <source>
        <dbReference type="ARBA" id="ARBA00022448"/>
    </source>
</evidence>
<feature type="transmembrane region" description="Helical" evidence="14">
    <location>
        <begin position="510"/>
        <end position="529"/>
    </location>
</feature>
<keyword evidence="4 12" id="KW-0894">Sodium channel</keyword>
<keyword evidence="10 12" id="KW-0739">Sodium transport</keyword>
<evidence type="ECO:0000256" key="4">
    <source>
        <dbReference type="ARBA" id="ARBA00022461"/>
    </source>
</evidence>